<organism evidence="1 2">
    <name type="scientific">Hymenolepis diminuta</name>
    <name type="common">Rat tapeworm</name>
    <dbReference type="NCBI Taxonomy" id="6216"/>
    <lineage>
        <taxon>Eukaryota</taxon>
        <taxon>Metazoa</taxon>
        <taxon>Spiralia</taxon>
        <taxon>Lophotrochozoa</taxon>
        <taxon>Platyhelminthes</taxon>
        <taxon>Cestoda</taxon>
        <taxon>Eucestoda</taxon>
        <taxon>Cyclophyllidea</taxon>
        <taxon>Hymenolepididae</taxon>
        <taxon>Hymenolepis</taxon>
    </lineage>
</organism>
<dbReference type="EMBL" id="CABIJS010000011">
    <property type="protein sequence ID" value="VUZ39265.1"/>
    <property type="molecule type" value="Genomic_DNA"/>
</dbReference>
<dbReference type="Proteomes" id="UP000321570">
    <property type="component" value="Unassembled WGS sequence"/>
</dbReference>
<gene>
    <name evidence="1" type="ORF">WMSIL1_LOCUS364</name>
</gene>
<protein>
    <submittedName>
        <fullName evidence="1">Uncharacterized protein</fullName>
    </submittedName>
</protein>
<dbReference type="AlphaFoldDB" id="A0A564XW67"/>
<proteinExistence type="predicted"/>
<evidence type="ECO:0000313" key="2">
    <source>
        <dbReference type="Proteomes" id="UP000321570"/>
    </source>
</evidence>
<name>A0A564XW67_HYMDI</name>
<keyword evidence="2" id="KW-1185">Reference proteome</keyword>
<evidence type="ECO:0000313" key="1">
    <source>
        <dbReference type="EMBL" id="VUZ39265.1"/>
    </source>
</evidence>
<sequence length="83" mass="9004">MTHKSYLPCLKAPIDFPPPPPSPLFASLHIKTTSALMFSRGLTQNNNTCVLATGSYTSCSSPLFLSTLPSLSLPLCHSYQYSL</sequence>
<reference evidence="1 2" key="1">
    <citation type="submission" date="2019-07" db="EMBL/GenBank/DDBJ databases">
        <authorList>
            <person name="Jastrzebski P J."/>
            <person name="Paukszto L."/>
            <person name="Jastrzebski P J."/>
        </authorList>
    </citation>
    <scope>NUCLEOTIDE SEQUENCE [LARGE SCALE GENOMIC DNA]</scope>
    <source>
        <strain evidence="1 2">WMS-il1</strain>
    </source>
</reference>
<accession>A0A564XW67</accession>